<feature type="domain" description="M23ase beta-sheet core" evidence="2">
    <location>
        <begin position="301"/>
        <end position="394"/>
    </location>
</feature>
<protein>
    <recommendedName>
        <fullName evidence="2">M23ase beta-sheet core domain-containing protein</fullName>
    </recommendedName>
</protein>
<dbReference type="GO" id="GO:0004222">
    <property type="term" value="F:metalloendopeptidase activity"/>
    <property type="evidence" value="ECO:0007669"/>
    <property type="project" value="TreeGrafter"/>
</dbReference>
<comment type="caution">
    <text evidence="3">The sequence shown here is derived from an EMBL/GenBank/DDBJ whole genome shotgun (WGS) entry which is preliminary data.</text>
</comment>
<keyword evidence="1" id="KW-0175">Coiled coil</keyword>
<accession>A0A1F7VDC6</accession>
<dbReference type="Gene3D" id="6.10.250.3150">
    <property type="match status" value="1"/>
</dbReference>
<dbReference type="SUPFAM" id="SSF51261">
    <property type="entry name" value="Duplicated hybrid motif"/>
    <property type="match status" value="1"/>
</dbReference>
<dbReference type="InterPro" id="IPR016047">
    <property type="entry name" value="M23ase_b-sheet_dom"/>
</dbReference>
<evidence type="ECO:0000256" key="1">
    <source>
        <dbReference type="SAM" id="Coils"/>
    </source>
</evidence>
<dbReference type="PANTHER" id="PTHR21666:SF270">
    <property type="entry name" value="MUREIN HYDROLASE ACTIVATOR ENVC"/>
    <property type="match status" value="1"/>
</dbReference>
<reference evidence="3 4" key="1">
    <citation type="journal article" date="2016" name="Nat. Commun.">
        <title>Thousands of microbial genomes shed light on interconnected biogeochemical processes in an aquifer system.</title>
        <authorList>
            <person name="Anantharaman K."/>
            <person name="Brown C.T."/>
            <person name="Hug L.A."/>
            <person name="Sharon I."/>
            <person name="Castelle C.J."/>
            <person name="Probst A.J."/>
            <person name="Thomas B.C."/>
            <person name="Singh A."/>
            <person name="Wilkins M.J."/>
            <person name="Karaoz U."/>
            <person name="Brodie E.L."/>
            <person name="Williams K.H."/>
            <person name="Hubbard S.S."/>
            <person name="Banfield J.F."/>
        </authorList>
    </citation>
    <scope>NUCLEOTIDE SEQUENCE [LARGE SCALE GENOMIC DNA]</scope>
</reference>
<name>A0A1F7VDC6_9BACT</name>
<evidence type="ECO:0000313" key="4">
    <source>
        <dbReference type="Proteomes" id="UP000176593"/>
    </source>
</evidence>
<evidence type="ECO:0000259" key="2">
    <source>
        <dbReference type="Pfam" id="PF01551"/>
    </source>
</evidence>
<gene>
    <name evidence="3" type="ORF">A3I41_02705</name>
</gene>
<organism evidence="3 4">
    <name type="scientific">Candidatus Uhrbacteria bacterium RIFCSPLOWO2_02_FULL_48_18</name>
    <dbReference type="NCBI Taxonomy" id="1802408"/>
    <lineage>
        <taxon>Bacteria</taxon>
        <taxon>Candidatus Uhriibacteriota</taxon>
    </lineage>
</organism>
<dbReference type="AlphaFoldDB" id="A0A1F7VDC6"/>
<dbReference type="InterPro" id="IPR050570">
    <property type="entry name" value="Cell_wall_metabolism_enzyme"/>
</dbReference>
<dbReference type="Gene3D" id="2.70.70.10">
    <property type="entry name" value="Glucose Permease (Domain IIA)"/>
    <property type="match status" value="1"/>
</dbReference>
<evidence type="ECO:0000313" key="3">
    <source>
        <dbReference type="EMBL" id="OGL87994.1"/>
    </source>
</evidence>
<dbReference type="EMBL" id="MGEQ01000002">
    <property type="protein sequence ID" value="OGL87994.1"/>
    <property type="molecule type" value="Genomic_DNA"/>
</dbReference>
<feature type="coiled-coil region" evidence="1">
    <location>
        <begin position="174"/>
        <end position="257"/>
    </location>
</feature>
<dbReference type="Pfam" id="PF01551">
    <property type="entry name" value="Peptidase_M23"/>
    <property type="match status" value="1"/>
</dbReference>
<dbReference type="Proteomes" id="UP000176593">
    <property type="component" value="Unassembled WGS sequence"/>
</dbReference>
<feature type="coiled-coil region" evidence="1">
    <location>
        <begin position="37"/>
        <end position="120"/>
    </location>
</feature>
<proteinExistence type="predicted"/>
<dbReference type="InterPro" id="IPR011055">
    <property type="entry name" value="Dup_hybrid_motif"/>
</dbReference>
<sequence>MSHVRAKTIVSIFGILILIFCFDVSFLRADELSITPSPEAAQTIEEKKANINDLNQQIQVYQKKIEEAQSQAVTLETELDLLQNRIGRTELQIRETTAQIDLINSEIVKIQQNILDMQQKLGRQKELIVTVVQKIQAQDQALPIQIFYGTDRFSSLLDTVQRLEQIQGDLSKAVSEAKATKNSLEQSRVDQEKKRGEIEQVEHDLEKHKTQLDEEQEAKSIILATTQQSEKRFQQLVQDLKQEQIFIQNQIQQLQAKLEQRIQPTDEIGGGLLSWPINPGARGLSSTFHDPTYPFRNLFEHPGIDLPAPTGTAVKAAAPGFVAWTRRGAQYGNYVMVIHSEGIATLYAHLSRIDVIADQYIPRGGQIGAVGSTGLSTGPHLHFEVRKEGIPADPLFYLQFP</sequence>
<dbReference type="PANTHER" id="PTHR21666">
    <property type="entry name" value="PEPTIDASE-RELATED"/>
    <property type="match status" value="1"/>
</dbReference>
<dbReference type="CDD" id="cd12797">
    <property type="entry name" value="M23_peptidase"/>
    <property type="match status" value="1"/>
</dbReference>